<dbReference type="AlphaFoldDB" id="A0A8J3WZZ1"/>
<reference evidence="1" key="1">
    <citation type="submission" date="2021-01" db="EMBL/GenBank/DDBJ databases">
        <title>Whole genome shotgun sequence of Planosporangium mesophilum NBRC 109066.</title>
        <authorList>
            <person name="Komaki H."/>
            <person name="Tamura T."/>
        </authorList>
    </citation>
    <scope>NUCLEOTIDE SEQUENCE</scope>
    <source>
        <strain evidence="1">NBRC 109066</strain>
    </source>
</reference>
<comment type="caution">
    <text evidence="1">The sequence shown here is derived from an EMBL/GenBank/DDBJ whole genome shotgun (WGS) entry which is preliminary data.</text>
</comment>
<dbReference type="EMBL" id="BOON01000016">
    <property type="protein sequence ID" value="GII22146.1"/>
    <property type="molecule type" value="Genomic_DNA"/>
</dbReference>
<gene>
    <name evidence="1" type="ORF">Pme01_17430</name>
</gene>
<evidence type="ECO:0000313" key="1">
    <source>
        <dbReference type="EMBL" id="GII22146.1"/>
    </source>
</evidence>
<accession>A0A8J3WZZ1</accession>
<keyword evidence="2" id="KW-1185">Reference proteome</keyword>
<name>A0A8J3WZZ1_9ACTN</name>
<dbReference type="RefSeq" id="WP_168115066.1">
    <property type="nucleotide sequence ID" value="NZ_BOON01000016.1"/>
</dbReference>
<proteinExistence type="predicted"/>
<dbReference type="Proteomes" id="UP000599074">
    <property type="component" value="Unassembled WGS sequence"/>
</dbReference>
<organism evidence="1 2">
    <name type="scientific">Planosporangium mesophilum</name>
    <dbReference type="NCBI Taxonomy" id="689768"/>
    <lineage>
        <taxon>Bacteria</taxon>
        <taxon>Bacillati</taxon>
        <taxon>Actinomycetota</taxon>
        <taxon>Actinomycetes</taxon>
        <taxon>Micromonosporales</taxon>
        <taxon>Micromonosporaceae</taxon>
        <taxon>Planosporangium</taxon>
    </lineage>
</organism>
<evidence type="ECO:0000313" key="2">
    <source>
        <dbReference type="Proteomes" id="UP000599074"/>
    </source>
</evidence>
<evidence type="ECO:0008006" key="3">
    <source>
        <dbReference type="Google" id="ProtNLM"/>
    </source>
</evidence>
<sequence length="426" mass="47514">MTAYAARAATTRQAVHRTGSAMAHGVVTEQLIADVLPHAHCCADWSVVRALYHQQIQILDSGAGYVPDVLHGALADAVLRASWSYAGLEEQLCQHALAVLVDVAEQEVIDHDQVRALVHDDRAVAARADHPAARRRPSLGEAIIETCRRLRDVRHLRDALDLSASTGLLIGSTSYGRFYNVRGNRHGTLASDLDLIIVTETPKVLDAIADKLASIPFVSAADVDQFVRRGDIFTDRLDDGRTVFSHKVGLWSGGTPDPMLPAEVAPADYLLSLHLMTRPVLDRILVTSTPRIRRETAGSRRTVKDYREAPRGQRDHVRTFAGRSYHLDLATTSVDGGCLREPRVYYIDQFDAYCPGFYQMMLVPPPDLPWDHLDLRPALNEFRAKLDERVQYEAVTRRHALLRPSLAHVRREAFAPHVIRLLDEGY</sequence>
<protein>
    <recommendedName>
        <fullName evidence="3">Nucleotidyltransferase</fullName>
    </recommendedName>
</protein>